<keyword evidence="7" id="KW-1185">Reference proteome</keyword>
<keyword evidence="6" id="KW-0808">Transferase</keyword>
<dbReference type="Pfam" id="PF00560">
    <property type="entry name" value="LRR_1"/>
    <property type="match status" value="4"/>
</dbReference>
<dbReference type="GO" id="GO:0004674">
    <property type="term" value="F:protein serine/threonine kinase activity"/>
    <property type="evidence" value="ECO:0007669"/>
    <property type="project" value="UniProtKB-EC"/>
</dbReference>
<dbReference type="SUPFAM" id="SSF52058">
    <property type="entry name" value="L domain-like"/>
    <property type="match status" value="1"/>
</dbReference>
<dbReference type="OrthoDB" id="676979at2759"/>
<dbReference type="Proteomes" id="UP000236161">
    <property type="component" value="Unassembled WGS sequence"/>
</dbReference>
<evidence type="ECO:0000256" key="2">
    <source>
        <dbReference type="ARBA" id="ARBA00022737"/>
    </source>
</evidence>
<name>A0A2I0AKX7_9ASPA</name>
<dbReference type="PANTHER" id="PTHR48009:SF1">
    <property type="entry name" value="LEUCINE-RICH REPEAT (LRR) FAMILY PROTEIN"/>
    <property type="match status" value="1"/>
</dbReference>
<feature type="domain" description="Leucine-rich repeat-containing N-terminal plant-type" evidence="5">
    <location>
        <begin position="29"/>
        <end position="74"/>
    </location>
</feature>
<keyword evidence="1" id="KW-0433">Leucine-rich repeat</keyword>
<protein>
    <submittedName>
        <fullName evidence="6">DNA-damage-repair/toleration protein DRT100</fullName>
        <ecNumber evidence="6">2.7.11.1</ecNumber>
    </submittedName>
</protein>
<dbReference type="Pfam" id="PF08263">
    <property type="entry name" value="LRRNT_2"/>
    <property type="match status" value="1"/>
</dbReference>
<dbReference type="EMBL" id="KZ451974">
    <property type="protein sequence ID" value="PKA56213.1"/>
    <property type="molecule type" value="Genomic_DNA"/>
</dbReference>
<feature type="region of interest" description="Disordered" evidence="3">
    <location>
        <begin position="411"/>
        <end position="431"/>
    </location>
</feature>
<dbReference type="AlphaFoldDB" id="A0A2I0AKX7"/>
<dbReference type="InterPro" id="IPR013210">
    <property type="entry name" value="LRR_N_plant-typ"/>
</dbReference>
<evidence type="ECO:0000259" key="5">
    <source>
        <dbReference type="Pfam" id="PF08263"/>
    </source>
</evidence>
<accession>A0A2I0AKX7</accession>
<feature type="chain" id="PRO_5014129160" evidence="4">
    <location>
        <begin position="19"/>
        <end position="431"/>
    </location>
</feature>
<dbReference type="InterPro" id="IPR053213">
    <property type="entry name" value="RLP29"/>
</dbReference>
<evidence type="ECO:0000256" key="1">
    <source>
        <dbReference type="ARBA" id="ARBA00022614"/>
    </source>
</evidence>
<dbReference type="Gene3D" id="3.80.10.10">
    <property type="entry name" value="Ribonuclease Inhibitor"/>
    <property type="match status" value="2"/>
</dbReference>
<dbReference type="InterPro" id="IPR001611">
    <property type="entry name" value="Leu-rich_rpt"/>
</dbReference>
<reference evidence="6 7" key="1">
    <citation type="journal article" date="2017" name="Nature">
        <title>The Apostasia genome and the evolution of orchids.</title>
        <authorList>
            <person name="Zhang G.Q."/>
            <person name="Liu K.W."/>
            <person name="Li Z."/>
            <person name="Lohaus R."/>
            <person name="Hsiao Y.Y."/>
            <person name="Niu S.C."/>
            <person name="Wang J.Y."/>
            <person name="Lin Y.C."/>
            <person name="Xu Q."/>
            <person name="Chen L.J."/>
            <person name="Yoshida K."/>
            <person name="Fujiwara S."/>
            <person name="Wang Z.W."/>
            <person name="Zhang Y.Q."/>
            <person name="Mitsuda N."/>
            <person name="Wang M."/>
            <person name="Liu G.H."/>
            <person name="Pecoraro L."/>
            <person name="Huang H.X."/>
            <person name="Xiao X.J."/>
            <person name="Lin M."/>
            <person name="Wu X.Y."/>
            <person name="Wu W.L."/>
            <person name="Chen Y.Y."/>
            <person name="Chang S.B."/>
            <person name="Sakamoto S."/>
            <person name="Ohme-Takagi M."/>
            <person name="Yagi M."/>
            <person name="Zeng S.J."/>
            <person name="Shen C.Y."/>
            <person name="Yeh C.M."/>
            <person name="Luo Y.B."/>
            <person name="Tsai W.C."/>
            <person name="Van de Peer Y."/>
            <person name="Liu Z.J."/>
        </authorList>
    </citation>
    <scope>NUCLEOTIDE SEQUENCE [LARGE SCALE GENOMIC DNA]</scope>
    <source>
        <strain evidence="7">cv. Shenzhen</strain>
        <tissue evidence="6">Stem</tissue>
    </source>
</reference>
<dbReference type="STRING" id="1088818.A0A2I0AKX7"/>
<evidence type="ECO:0000313" key="7">
    <source>
        <dbReference type="Proteomes" id="UP000236161"/>
    </source>
</evidence>
<keyword evidence="4" id="KW-0732">Signal</keyword>
<evidence type="ECO:0000313" key="6">
    <source>
        <dbReference type="EMBL" id="PKA56213.1"/>
    </source>
</evidence>
<dbReference type="PANTHER" id="PTHR48009">
    <property type="entry name" value="LEUCINE-RICH REPEAT (LRR) FAMILY PROTEIN"/>
    <property type="match status" value="1"/>
</dbReference>
<proteinExistence type="predicted"/>
<gene>
    <name evidence="6" type="primary">DRT100</name>
    <name evidence="6" type="ORF">AXF42_Ash011142</name>
</gene>
<organism evidence="6 7">
    <name type="scientific">Apostasia shenzhenica</name>
    <dbReference type="NCBI Taxonomy" id="1088818"/>
    <lineage>
        <taxon>Eukaryota</taxon>
        <taxon>Viridiplantae</taxon>
        <taxon>Streptophyta</taxon>
        <taxon>Embryophyta</taxon>
        <taxon>Tracheophyta</taxon>
        <taxon>Spermatophyta</taxon>
        <taxon>Magnoliopsida</taxon>
        <taxon>Liliopsida</taxon>
        <taxon>Asparagales</taxon>
        <taxon>Orchidaceae</taxon>
        <taxon>Apostasioideae</taxon>
        <taxon>Apostasia</taxon>
    </lineage>
</organism>
<dbReference type="EC" id="2.7.11.1" evidence="6"/>
<keyword evidence="2" id="KW-0677">Repeat</keyword>
<evidence type="ECO:0000256" key="3">
    <source>
        <dbReference type="SAM" id="MobiDB-lite"/>
    </source>
</evidence>
<sequence>MVPLLLLLLLLLAFPLHASSSTHIPTLSPGDRQALLDIRQSLHDLPGSTFFSSWVISSGDTANPCSTFAGVFCSLDDEAHPLFLRVSALTLGTGLSDSPGLGGSLPPSIANLTALTELVVFPGRVSGPIPLELGSTFPRLRLLSISGNRILGPIPPSLSGLPFLHTLDLSQNQLQGPLPAAILASNPSLKVLILASNGGLCGDLPPELSSSVALLHLDLRDNSFTGSLPPLPPSIRYLSVSLNSMSGHLSPAFAGANIPSLQFLDLSGNSFDGALPPAIFAFPQLSSIFLQRNNLSGPLPLHRPPSSSPPWAVVDLSHNMLTGGAPAWLAGAKNLYLNDNQLRGSLPADFISGIYNGSMITLYAQRNFLSSFSLPPPADPPEVPSSASLCLSYNCVAPPAAVVSGCPIGSRARQPRPADQCAGGVTRAGHG</sequence>
<evidence type="ECO:0000256" key="4">
    <source>
        <dbReference type="SAM" id="SignalP"/>
    </source>
</evidence>
<feature type="signal peptide" evidence="4">
    <location>
        <begin position="1"/>
        <end position="18"/>
    </location>
</feature>
<dbReference type="InterPro" id="IPR032675">
    <property type="entry name" value="LRR_dom_sf"/>
</dbReference>